<sequence length="269" mass="30150">MRNFDKFAPRLRNWSVMLTRKLSGFSSADYRALLRQLLSHGFRDVRLSELESDKPHLYLRHDIDLCLEKAAAMAELEAEIGVSSSYFVLISTGLYNPASLASRRLLRRIIEHGHEIGLHFDATQTLHDEDLQSAAAAECDILADICGRSIHTISFHRPAPSLLNLTGNFAGRRHTYEPAFFSEIAYISDSNGGWHHGHPLDHPAIAEGRAVQLLTHPIWWIGSGAREAVPLIRDFADRRAAELHDDIAGTVTAYAKWRDDKGLPCGRHS</sequence>
<proteinExistence type="predicted"/>
<evidence type="ECO:0008006" key="3">
    <source>
        <dbReference type="Google" id="ProtNLM"/>
    </source>
</evidence>
<dbReference type="AlphaFoldDB" id="A0A7T2GM20"/>
<reference evidence="1 2" key="1">
    <citation type="submission" date="2020-11" db="EMBL/GenBank/DDBJ databases">
        <title>Genome seq and assembly of Sphingosinicella sp.</title>
        <authorList>
            <person name="Chhetri G."/>
        </authorList>
    </citation>
    <scope>NUCLEOTIDE SEQUENCE [LARGE SCALE GENOMIC DNA]</scope>
    <source>
        <strain evidence="1 2">UDD2</strain>
    </source>
</reference>
<name>A0A7T2GM20_9SPHN</name>
<dbReference type="InterPro" id="IPR011330">
    <property type="entry name" value="Glyco_hydro/deAcase_b/a-brl"/>
</dbReference>
<evidence type="ECO:0000313" key="2">
    <source>
        <dbReference type="Proteomes" id="UP000594873"/>
    </source>
</evidence>
<protein>
    <recommendedName>
        <fullName evidence="3">Chitooligosaccharide deacetylase</fullName>
    </recommendedName>
</protein>
<dbReference type="EMBL" id="CP065592">
    <property type="protein sequence ID" value="QPQ56370.1"/>
    <property type="molecule type" value="Genomic_DNA"/>
</dbReference>
<gene>
    <name evidence="1" type="ORF">IC614_08730</name>
</gene>
<dbReference type="GO" id="GO:0005975">
    <property type="term" value="P:carbohydrate metabolic process"/>
    <property type="evidence" value="ECO:0007669"/>
    <property type="project" value="InterPro"/>
</dbReference>
<organism evidence="1 2">
    <name type="scientific">Allosphingosinicella flava</name>
    <dbReference type="NCBI Taxonomy" id="2771430"/>
    <lineage>
        <taxon>Bacteria</taxon>
        <taxon>Pseudomonadati</taxon>
        <taxon>Pseudomonadota</taxon>
        <taxon>Alphaproteobacteria</taxon>
        <taxon>Sphingomonadales</taxon>
        <taxon>Sphingomonadaceae</taxon>
        <taxon>Allosphingosinicella</taxon>
    </lineage>
</organism>
<dbReference type="Gene3D" id="3.20.20.370">
    <property type="entry name" value="Glycoside hydrolase/deacetylase"/>
    <property type="match status" value="1"/>
</dbReference>
<evidence type="ECO:0000313" key="1">
    <source>
        <dbReference type="EMBL" id="QPQ56370.1"/>
    </source>
</evidence>
<keyword evidence="2" id="KW-1185">Reference proteome</keyword>
<dbReference type="SUPFAM" id="SSF88713">
    <property type="entry name" value="Glycoside hydrolase/deacetylase"/>
    <property type="match status" value="1"/>
</dbReference>
<dbReference type="Proteomes" id="UP000594873">
    <property type="component" value="Chromosome"/>
</dbReference>
<dbReference type="KEGG" id="sflv:IC614_08730"/>
<accession>A0A7T2GM20</accession>